<dbReference type="Pfam" id="PF22936">
    <property type="entry name" value="Pol_BBD"/>
    <property type="match status" value="1"/>
</dbReference>
<name>A0A8H7HHT3_9AGAM</name>
<reference evidence="13" key="1">
    <citation type="submission" date="2020-09" db="EMBL/GenBank/DDBJ databases">
        <title>Comparative genome analyses of four rice-infecting Rhizoctonia solani isolates reveal extensive enrichment of homogalacturonan modification genes.</title>
        <authorList>
            <person name="Lee D.-Y."/>
            <person name="Jeon J."/>
            <person name="Kim K.-T."/>
            <person name="Cheong K."/>
            <person name="Song H."/>
            <person name="Choi G."/>
            <person name="Ko J."/>
            <person name="Opiyo S.O."/>
            <person name="Zuo S."/>
            <person name="Madhav S."/>
            <person name="Lee Y.-H."/>
            <person name="Wang G.-L."/>
        </authorList>
    </citation>
    <scope>NUCLEOTIDE SEQUENCE</scope>
    <source>
        <strain evidence="13">AG1-IA WGL</strain>
    </source>
</reference>
<dbReference type="PROSITE" id="PS50994">
    <property type="entry name" value="INTEGRASE"/>
    <property type="match status" value="1"/>
</dbReference>
<gene>
    <name evidence="13" type="ORF">RHS03_09003</name>
</gene>
<feature type="domain" description="CCHC-type" evidence="11">
    <location>
        <begin position="265"/>
        <end position="281"/>
    </location>
</feature>
<dbReference type="SMART" id="SM00343">
    <property type="entry name" value="ZnF_C2HC"/>
    <property type="match status" value="1"/>
</dbReference>
<evidence type="ECO:0000256" key="7">
    <source>
        <dbReference type="ARBA" id="ARBA00048173"/>
    </source>
</evidence>
<dbReference type="PROSITE" id="PS50158">
    <property type="entry name" value="ZF_CCHC"/>
    <property type="match status" value="1"/>
</dbReference>
<dbReference type="Proteomes" id="UP000602905">
    <property type="component" value="Unassembled WGS sequence"/>
</dbReference>
<comment type="caution">
    <text evidence="13">The sequence shown here is derived from an EMBL/GenBank/DDBJ whole genome shotgun (WGS) entry which is preliminary data.</text>
</comment>
<dbReference type="InterPro" id="IPR001878">
    <property type="entry name" value="Znf_CCHC"/>
</dbReference>
<dbReference type="OrthoDB" id="2742630at2759"/>
<feature type="compositionally biased region" description="Basic and acidic residues" evidence="10">
    <location>
        <begin position="784"/>
        <end position="799"/>
    </location>
</feature>
<dbReference type="Gene3D" id="3.30.420.10">
    <property type="entry name" value="Ribonuclease H-like superfamily/Ribonuclease H"/>
    <property type="match status" value="1"/>
</dbReference>
<keyword evidence="3" id="KW-0645">Protease</keyword>
<dbReference type="InterPro" id="IPR013103">
    <property type="entry name" value="RVT_2"/>
</dbReference>
<dbReference type="InterPro" id="IPR036397">
    <property type="entry name" value="RNaseH_sf"/>
</dbReference>
<dbReference type="GO" id="GO:0032196">
    <property type="term" value="P:transposition"/>
    <property type="evidence" value="ECO:0007669"/>
    <property type="project" value="UniProtKB-KW"/>
</dbReference>
<evidence type="ECO:0000256" key="4">
    <source>
        <dbReference type="ARBA" id="ARBA00022723"/>
    </source>
</evidence>
<dbReference type="GO" id="GO:0003723">
    <property type="term" value="F:RNA binding"/>
    <property type="evidence" value="ECO:0007669"/>
    <property type="project" value="UniProtKB-KW"/>
</dbReference>
<evidence type="ECO:0000313" key="14">
    <source>
        <dbReference type="Proteomes" id="UP000602905"/>
    </source>
</evidence>
<feature type="region of interest" description="Disordered" evidence="10">
    <location>
        <begin position="741"/>
        <end position="813"/>
    </location>
</feature>
<dbReference type="GO" id="GO:0005634">
    <property type="term" value="C:nucleus"/>
    <property type="evidence" value="ECO:0007669"/>
    <property type="project" value="UniProtKB-ARBA"/>
</dbReference>
<dbReference type="GO" id="GO:0008270">
    <property type="term" value="F:zinc ion binding"/>
    <property type="evidence" value="ECO:0007669"/>
    <property type="project" value="UniProtKB-KW"/>
</dbReference>
<evidence type="ECO:0000256" key="10">
    <source>
        <dbReference type="SAM" id="MobiDB-lite"/>
    </source>
</evidence>
<dbReference type="GO" id="GO:0003964">
    <property type="term" value="F:RNA-directed DNA polymerase activity"/>
    <property type="evidence" value="ECO:0007669"/>
    <property type="project" value="UniProtKB-EC"/>
</dbReference>
<dbReference type="Gene3D" id="4.10.60.10">
    <property type="entry name" value="Zinc finger, CCHC-type"/>
    <property type="match status" value="1"/>
</dbReference>
<feature type="compositionally biased region" description="Basic and acidic residues" evidence="10">
    <location>
        <begin position="741"/>
        <end position="751"/>
    </location>
</feature>
<keyword evidence="5" id="KW-0378">Hydrolase</keyword>
<feature type="compositionally biased region" description="Polar residues" evidence="10">
    <location>
        <begin position="764"/>
        <end position="779"/>
    </location>
</feature>
<comment type="catalytic activity">
    <reaction evidence="8">
        <text>DNA(n) + a 2'-deoxyribonucleoside 5'-triphosphate = DNA(n+1) + diphosphate</text>
        <dbReference type="Rhea" id="RHEA:22508"/>
        <dbReference type="Rhea" id="RHEA-COMP:17339"/>
        <dbReference type="Rhea" id="RHEA-COMP:17340"/>
        <dbReference type="ChEBI" id="CHEBI:33019"/>
        <dbReference type="ChEBI" id="CHEBI:61560"/>
        <dbReference type="ChEBI" id="CHEBI:173112"/>
        <dbReference type="EC" id="2.7.7.7"/>
    </reaction>
</comment>
<dbReference type="GO" id="GO:0006508">
    <property type="term" value="P:proteolysis"/>
    <property type="evidence" value="ECO:0007669"/>
    <property type="project" value="UniProtKB-KW"/>
</dbReference>
<keyword evidence="9" id="KW-0862">Zinc</keyword>
<organism evidence="13 14">
    <name type="scientific">Rhizoctonia solani</name>
    <dbReference type="NCBI Taxonomy" id="456999"/>
    <lineage>
        <taxon>Eukaryota</taxon>
        <taxon>Fungi</taxon>
        <taxon>Dikarya</taxon>
        <taxon>Basidiomycota</taxon>
        <taxon>Agaricomycotina</taxon>
        <taxon>Agaricomycetes</taxon>
        <taxon>Cantharellales</taxon>
        <taxon>Ceratobasidiaceae</taxon>
        <taxon>Rhizoctonia</taxon>
    </lineage>
</organism>
<keyword evidence="1" id="KW-0815">Transposition</keyword>
<evidence type="ECO:0000259" key="11">
    <source>
        <dbReference type="PROSITE" id="PS50158"/>
    </source>
</evidence>
<evidence type="ECO:0000259" key="12">
    <source>
        <dbReference type="PROSITE" id="PS50994"/>
    </source>
</evidence>
<comment type="catalytic activity">
    <reaction evidence="7">
        <text>DNA(n) + a 2'-deoxyribonucleoside 5'-triphosphate = DNA(n+1) + diphosphate</text>
        <dbReference type="Rhea" id="RHEA:22508"/>
        <dbReference type="Rhea" id="RHEA-COMP:17339"/>
        <dbReference type="Rhea" id="RHEA-COMP:17340"/>
        <dbReference type="ChEBI" id="CHEBI:33019"/>
        <dbReference type="ChEBI" id="CHEBI:61560"/>
        <dbReference type="ChEBI" id="CHEBI:173112"/>
        <dbReference type="EC" id="2.7.7.49"/>
    </reaction>
</comment>
<dbReference type="InterPro" id="IPR057670">
    <property type="entry name" value="SH3_retrovirus"/>
</dbReference>
<dbReference type="PANTHER" id="PTHR42648:SF24">
    <property type="entry name" value="INTEGRASE CATALYTIC DOMAIN-CONTAINING PROTEIN"/>
    <property type="match status" value="1"/>
</dbReference>
<evidence type="ECO:0000256" key="1">
    <source>
        <dbReference type="ARBA" id="ARBA00022578"/>
    </source>
</evidence>
<keyword evidence="2" id="KW-0507">mRNA processing</keyword>
<dbReference type="SUPFAM" id="SSF57756">
    <property type="entry name" value="Retrovirus zinc finger-like domains"/>
    <property type="match status" value="1"/>
</dbReference>
<protein>
    <submittedName>
        <fullName evidence="13">Encoded by</fullName>
    </submittedName>
</protein>
<keyword evidence="6" id="KW-0694">RNA-binding</keyword>
<dbReference type="Pfam" id="PF25597">
    <property type="entry name" value="SH3_retrovirus"/>
    <property type="match status" value="1"/>
</dbReference>
<evidence type="ECO:0000256" key="6">
    <source>
        <dbReference type="ARBA" id="ARBA00022884"/>
    </source>
</evidence>
<dbReference type="Pfam" id="PF00098">
    <property type="entry name" value="zf-CCHC"/>
    <property type="match status" value="1"/>
</dbReference>
<dbReference type="GO" id="GO:0006397">
    <property type="term" value="P:mRNA processing"/>
    <property type="evidence" value="ECO:0007669"/>
    <property type="project" value="UniProtKB-KW"/>
</dbReference>
<dbReference type="SUPFAM" id="SSF53098">
    <property type="entry name" value="Ribonuclease H-like"/>
    <property type="match status" value="1"/>
</dbReference>
<dbReference type="InterPro" id="IPR036875">
    <property type="entry name" value="Znf_CCHC_sf"/>
</dbReference>
<sequence length="1433" mass="159147">MTDPSGANAGGAGSLHRIPPLQGANNYNVWRIQMEDVLTNLDLYGHADGSKLKPNSKVEVAITGRKDNEGNRLPDLEVDSNNPLYASWIKADRKALSNIRLRVDGSVLTHIQGCTTAADAWSTLEATFQVKGTVGLIDLRRRFFSHWMTNGEDIEEHIQQMRGWYQQINSISKDSCTEVDWITTLIASLPDSWDTFTQSVNFQFDLDDKNKQANQISDLRSRILAESHRRNTRGTDGKAFFSTNKPTVNRAIRTNGKGPDKTKLKCNNCGRLGHWIAECRSPGGGAFKSGNKAVEKSTSADYAFSTIKESYGTISKLTNAWIANSGTTTHILNNRNLFSKYSKSSGHVSGVSRTKPIIGRGTIELECLSDPKTNKYITIRLTNVAHVPSSPVNLISLSLITDKGFRVLMDRDRLVIYGPNNECITYGSKLKERAKGNLWKINARYINKQNANNKSTELALFKQTGRTWFNWHKVLGHIGPQALQRLKNTDAVKGMEIADDAIGLNFKCDVCAQTKAHTRPFPKELATKVSNIGELVVTNVWGPAQTPSIGRYKYYVSFTDVATRFTRLGFLRHKDETLNEYKSFEAILNTQKDKKIKKVCFNNGREFVNKDWIEHAAQRGTILETTAPYSAQQNGIAESKAIAYACYLKNCVPTQVHGTFWKTPYEAFWGIKPNVNTLRPWGSKCYVLNQGGDSSKLDPKTTTAIFVGISDAQGKSWRYYKSGSNRILHSQNVTFPSHAQIKEVDNGEPKPGELVAPPAEGEMTQANSAAQRPIENTRTGGAHVDSEEIKIKKLEHTGIKTEPLSNESTSNKPTQLVQQSLNQPVVPKPTTVCNNPVMRTGNNSISNSTLQTINALEGNISTGARTRSRNPNPTHVSLQRERGGVRIKLPDNVATGQLNNQATNKTTNLVLDLPDAASMRSDSSDVDLDAYTFSTDTSSILSAPTIPSELAYPLATPPATKLDTSLSDSLNNQFSYLNLSKSTSTKSDTTLATPGDVEHEWAYAAKLSAPNNHPTVAEALAGPDAEEWQKAMAKEVSTFKKMDTYNLTDLPPGHKAIGNAWVFTLKRNANGTPARYKGRLVAQGFSQRPGINFDETFAPVVRLDSIQLLLSIANQNDWDIRQLNVNSAYLHAKVNKELYMQQIPYFEDAGRMWNKLYDTKLKSLGYSPCLTDACVYKRMVNTEGELCISIIATHVDDSISGTIHLNQKTYIENLAIIAGLDNAYPADTPISPTTQLTQYKGTKPKFNYAQFTTCYGPAHVTAVNRVVWYLKGTSALGLTYWRSTNNFGKIGYSDANWGSNLLNPKKQATVALSTMEAEYMLLSHACTQALWMRQLFEELNFTTDDPTLILSDNLAALALSAESQFHGRSKHIDIQHHFMQDIIEKRKVTTLYVQTNENLADAFTKALAAPQFRYLMRSILGEQLEETKENEIE</sequence>
<dbReference type="PANTHER" id="PTHR42648">
    <property type="entry name" value="TRANSPOSASE, PUTATIVE-RELATED"/>
    <property type="match status" value="1"/>
</dbReference>
<dbReference type="Pfam" id="PF07727">
    <property type="entry name" value="RVT_2"/>
    <property type="match status" value="1"/>
</dbReference>
<dbReference type="InterPro" id="IPR054722">
    <property type="entry name" value="PolX-like_BBD"/>
</dbReference>
<dbReference type="InterPro" id="IPR012337">
    <property type="entry name" value="RNaseH-like_sf"/>
</dbReference>
<dbReference type="Pfam" id="PF14223">
    <property type="entry name" value="Retrotran_gag_2"/>
    <property type="match status" value="1"/>
</dbReference>
<evidence type="ECO:0000256" key="5">
    <source>
        <dbReference type="ARBA" id="ARBA00022801"/>
    </source>
</evidence>
<dbReference type="EMBL" id="JACYCD010000629">
    <property type="protein sequence ID" value="KAF8690093.1"/>
    <property type="molecule type" value="Genomic_DNA"/>
</dbReference>
<keyword evidence="4" id="KW-0479">Metal-binding</keyword>
<dbReference type="GO" id="GO:0008233">
    <property type="term" value="F:peptidase activity"/>
    <property type="evidence" value="ECO:0007669"/>
    <property type="project" value="UniProtKB-KW"/>
</dbReference>
<evidence type="ECO:0000313" key="13">
    <source>
        <dbReference type="EMBL" id="KAF8690093.1"/>
    </source>
</evidence>
<evidence type="ECO:0000256" key="9">
    <source>
        <dbReference type="PROSITE-ProRule" id="PRU00047"/>
    </source>
</evidence>
<dbReference type="GO" id="GO:0003887">
    <property type="term" value="F:DNA-directed DNA polymerase activity"/>
    <property type="evidence" value="ECO:0007669"/>
    <property type="project" value="UniProtKB-EC"/>
</dbReference>
<feature type="compositionally biased region" description="Polar residues" evidence="10">
    <location>
        <begin position="803"/>
        <end position="813"/>
    </location>
</feature>
<evidence type="ECO:0000256" key="3">
    <source>
        <dbReference type="ARBA" id="ARBA00022670"/>
    </source>
</evidence>
<feature type="non-terminal residue" evidence="13">
    <location>
        <position position="1433"/>
    </location>
</feature>
<evidence type="ECO:0000256" key="8">
    <source>
        <dbReference type="ARBA" id="ARBA00049244"/>
    </source>
</evidence>
<dbReference type="InterPro" id="IPR001584">
    <property type="entry name" value="Integrase_cat-core"/>
</dbReference>
<dbReference type="GO" id="GO:0015074">
    <property type="term" value="P:DNA integration"/>
    <property type="evidence" value="ECO:0007669"/>
    <property type="project" value="InterPro"/>
</dbReference>
<feature type="domain" description="Integrase catalytic" evidence="12">
    <location>
        <begin position="516"/>
        <end position="648"/>
    </location>
</feature>
<keyword evidence="9" id="KW-0863">Zinc-finger</keyword>
<accession>A0A8H7HHT3</accession>
<dbReference type="InterPro" id="IPR039537">
    <property type="entry name" value="Retrotran_Ty1/copia-like"/>
</dbReference>
<proteinExistence type="predicted"/>
<dbReference type="CDD" id="cd09272">
    <property type="entry name" value="RNase_HI_RT_Ty1"/>
    <property type="match status" value="1"/>
</dbReference>
<evidence type="ECO:0000256" key="2">
    <source>
        <dbReference type="ARBA" id="ARBA00022664"/>
    </source>
</evidence>